<gene>
    <name evidence="7" type="ORF">ACFOEN_02320</name>
</gene>
<keyword evidence="8" id="KW-1185">Reference proteome</keyword>
<name>A0ABV7H130_9BURK</name>
<evidence type="ECO:0000256" key="2">
    <source>
        <dbReference type="ARBA" id="ARBA00022692"/>
    </source>
</evidence>
<dbReference type="Proteomes" id="UP001595556">
    <property type="component" value="Unassembled WGS sequence"/>
</dbReference>
<evidence type="ECO:0000259" key="6">
    <source>
        <dbReference type="Pfam" id="PF06271"/>
    </source>
</evidence>
<feature type="transmembrane region" description="Helical" evidence="5">
    <location>
        <begin position="111"/>
        <end position="130"/>
    </location>
</feature>
<accession>A0ABV7H130</accession>
<organism evidence="7 8">
    <name type="scientific">Piscinibacterium candidicorallinum</name>
    <dbReference type="NCBI Taxonomy" id="1793872"/>
    <lineage>
        <taxon>Bacteria</taxon>
        <taxon>Pseudomonadati</taxon>
        <taxon>Pseudomonadota</taxon>
        <taxon>Betaproteobacteria</taxon>
        <taxon>Burkholderiales</taxon>
        <taxon>Piscinibacterium</taxon>
    </lineage>
</organism>
<protein>
    <submittedName>
        <fullName evidence="7">RDD family protein</fullName>
    </submittedName>
</protein>
<feature type="transmembrane region" description="Helical" evidence="5">
    <location>
        <begin position="26"/>
        <end position="47"/>
    </location>
</feature>
<proteinExistence type="predicted"/>
<evidence type="ECO:0000256" key="1">
    <source>
        <dbReference type="ARBA" id="ARBA00004141"/>
    </source>
</evidence>
<feature type="transmembrane region" description="Helical" evidence="5">
    <location>
        <begin position="136"/>
        <end position="158"/>
    </location>
</feature>
<feature type="transmembrane region" description="Helical" evidence="5">
    <location>
        <begin position="59"/>
        <end position="78"/>
    </location>
</feature>
<evidence type="ECO:0000256" key="3">
    <source>
        <dbReference type="ARBA" id="ARBA00022989"/>
    </source>
</evidence>
<evidence type="ECO:0000256" key="4">
    <source>
        <dbReference type="ARBA" id="ARBA00023136"/>
    </source>
</evidence>
<evidence type="ECO:0000256" key="5">
    <source>
        <dbReference type="SAM" id="Phobius"/>
    </source>
</evidence>
<keyword evidence="2 5" id="KW-0812">Transmembrane</keyword>
<reference evidence="8" key="1">
    <citation type="journal article" date="2019" name="Int. J. Syst. Evol. Microbiol.">
        <title>The Global Catalogue of Microorganisms (GCM) 10K type strain sequencing project: providing services to taxonomists for standard genome sequencing and annotation.</title>
        <authorList>
            <consortium name="The Broad Institute Genomics Platform"/>
            <consortium name="The Broad Institute Genome Sequencing Center for Infectious Disease"/>
            <person name="Wu L."/>
            <person name="Ma J."/>
        </authorList>
    </citation>
    <scope>NUCLEOTIDE SEQUENCE [LARGE SCALE GENOMIC DNA]</scope>
    <source>
        <strain evidence="8">KCTC 52168</strain>
    </source>
</reference>
<sequence length="196" mass="21376">MQQIASSSSSTAPTASAPLWRCACSIAYECVLLFGVYWIAGYLYLTLTRQTFPLASPHTHYFAAYIAVTFAIYFGYFWSHGGQTVAMKAWDVRLETADGRRLSWARAMARYAISWGAAVLVAAILTWGLQQLADPAARSVVALLFPLVLGCIVTAAFLQARLGRSGQFLHDQWLGLRLVSAPPKPKPAKAVASESN</sequence>
<dbReference type="EMBL" id="JBHRTI010000003">
    <property type="protein sequence ID" value="MFC3146473.1"/>
    <property type="molecule type" value="Genomic_DNA"/>
</dbReference>
<comment type="subcellular location">
    <subcellularLocation>
        <location evidence="1">Membrane</location>
        <topology evidence="1">Multi-pass membrane protein</topology>
    </subcellularLocation>
</comment>
<evidence type="ECO:0000313" key="8">
    <source>
        <dbReference type="Proteomes" id="UP001595556"/>
    </source>
</evidence>
<dbReference type="InterPro" id="IPR010432">
    <property type="entry name" value="RDD"/>
</dbReference>
<feature type="domain" description="RDD" evidence="6">
    <location>
        <begin position="31"/>
        <end position="174"/>
    </location>
</feature>
<keyword evidence="4 5" id="KW-0472">Membrane</keyword>
<dbReference type="Pfam" id="PF06271">
    <property type="entry name" value="RDD"/>
    <property type="match status" value="1"/>
</dbReference>
<keyword evidence="3 5" id="KW-1133">Transmembrane helix</keyword>
<comment type="caution">
    <text evidence="7">The sequence shown here is derived from an EMBL/GenBank/DDBJ whole genome shotgun (WGS) entry which is preliminary data.</text>
</comment>
<dbReference type="RefSeq" id="WP_377300738.1">
    <property type="nucleotide sequence ID" value="NZ_CP180191.1"/>
</dbReference>
<evidence type="ECO:0000313" key="7">
    <source>
        <dbReference type="EMBL" id="MFC3146473.1"/>
    </source>
</evidence>